<gene>
    <name evidence="1" type="ORF">SDC9_178359</name>
</gene>
<dbReference type="EMBL" id="VSSQ01082185">
    <property type="protein sequence ID" value="MPN30888.1"/>
    <property type="molecule type" value="Genomic_DNA"/>
</dbReference>
<dbReference type="AlphaFoldDB" id="A0A645GVP8"/>
<organism evidence="1">
    <name type="scientific">bioreactor metagenome</name>
    <dbReference type="NCBI Taxonomy" id="1076179"/>
    <lineage>
        <taxon>unclassified sequences</taxon>
        <taxon>metagenomes</taxon>
        <taxon>ecological metagenomes</taxon>
    </lineage>
</organism>
<accession>A0A645GVP8</accession>
<name>A0A645GVP8_9ZZZZ</name>
<proteinExistence type="predicted"/>
<evidence type="ECO:0000313" key="1">
    <source>
        <dbReference type="EMBL" id="MPN30888.1"/>
    </source>
</evidence>
<reference evidence="1" key="1">
    <citation type="submission" date="2019-08" db="EMBL/GenBank/DDBJ databases">
        <authorList>
            <person name="Kucharzyk K."/>
            <person name="Murdoch R.W."/>
            <person name="Higgins S."/>
            <person name="Loffler F."/>
        </authorList>
    </citation>
    <scope>NUCLEOTIDE SEQUENCE</scope>
</reference>
<comment type="caution">
    <text evidence="1">The sequence shown here is derived from an EMBL/GenBank/DDBJ whole genome shotgun (WGS) entry which is preliminary data.</text>
</comment>
<protein>
    <submittedName>
        <fullName evidence="1">Uncharacterized protein</fullName>
    </submittedName>
</protein>
<sequence>MMSSHAEFARKLAELERRMTGHDTAIRSLFETIRQLMEPPPAPTKPEIGFHVKEDAVPYRVRAKARLGGKRYRNGLHPAITVS</sequence>